<evidence type="ECO:0000256" key="1">
    <source>
        <dbReference type="ARBA" id="ARBA00022723"/>
    </source>
</evidence>
<evidence type="ECO:0000313" key="4">
    <source>
        <dbReference type="EMBL" id="TGY87330.1"/>
    </source>
</evidence>
<dbReference type="InterPro" id="IPR014905">
    <property type="entry name" value="HIRAN"/>
</dbReference>
<gene>
    <name evidence="4" type="ORF">E5163_14780</name>
</gene>
<name>A0A4S2GW38_9PROT</name>
<dbReference type="Proteomes" id="UP000308054">
    <property type="component" value="Unassembled WGS sequence"/>
</dbReference>
<reference evidence="4 5" key="1">
    <citation type="journal article" date="2017" name="Int. J. Syst. Evol. Microbiol.">
        <title>Marinicauda algicola sp. nov., isolated from a marine red alga Rhodosorus marinus.</title>
        <authorList>
            <person name="Jeong S.E."/>
            <person name="Jeon S.H."/>
            <person name="Chun B.H."/>
            <person name="Kim D.W."/>
            <person name="Jeon C.O."/>
        </authorList>
    </citation>
    <scope>NUCLEOTIDE SEQUENCE [LARGE SCALE GENOMIC DNA]</scope>
    <source>
        <strain evidence="4 5">JCM 31718</strain>
    </source>
</reference>
<accession>A0A4S2GW38</accession>
<evidence type="ECO:0000256" key="2">
    <source>
        <dbReference type="ARBA" id="ARBA00022801"/>
    </source>
</evidence>
<dbReference type="Pfam" id="PF08797">
    <property type="entry name" value="HIRAN"/>
    <property type="match status" value="1"/>
</dbReference>
<evidence type="ECO:0000259" key="3">
    <source>
        <dbReference type="SMART" id="SM00910"/>
    </source>
</evidence>
<protein>
    <recommendedName>
        <fullName evidence="3">HIRAN domain-containing protein</fullName>
    </recommendedName>
</protein>
<dbReference type="GO" id="GO:0008270">
    <property type="term" value="F:zinc ion binding"/>
    <property type="evidence" value="ECO:0007669"/>
    <property type="project" value="InterPro"/>
</dbReference>
<keyword evidence="1" id="KW-0479">Metal-binding</keyword>
<dbReference type="AlphaFoldDB" id="A0A4S2GW38"/>
<feature type="domain" description="HIRAN" evidence="3">
    <location>
        <begin position="35"/>
        <end position="137"/>
    </location>
</feature>
<keyword evidence="2" id="KW-0378">Hydrolase</keyword>
<proteinExistence type="predicted"/>
<dbReference type="SMART" id="SM00910">
    <property type="entry name" value="HIRAN"/>
    <property type="match status" value="1"/>
</dbReference>
<sequence length="145" mass="16063">MEAVAMIWNLFRWPKDQPKRDRQAEPRGKPKGERTLLCAVSGESFRNEDGQSRQELIELLQIGEPVELRPEPDNPRDPDAIAVMTDVGKVGYVPSKADWVWQVMDEGRIKSARIAKITGGTGSKGHRGVVLEITLAGRTSGTSKL</sequence>
<dbReference type="EMBL" id="SRXW01000006">
    <property type="protein sequence ID" value="TGY87330.1"/>
    <property type="molecule type" value="Genomic_DNA"/>
</dbReference>
<dbReference type="Gene3D" id="3.30.70.2330">
    <property type="match status" value="1"/>
</dbReference>
<comment type="caution">
    <text evidence="4">The sequence shown here is derived from an EMBL/GenBank/DDBJ whole genome shotgun (WGS) entry which is preliminary data.</text>
</comment>
<dbReference type="GO" id="GO:0003676">
    <property type="term" value="F:nucleic acid binding"/>
    <property type="evidence" value="ECO:0007669"/>
    <property type="project" value="InterPro"/>
</dbReference>
<dbReference type="GO" id="GO:0016818">
    <property type="term" value="F:hydrolase activity, acting on acid anhydrides, in phosphorus-containing anhydrides"/>
    <property type="evidence" value="ECO:0007669"/>
    <property type="project" value="InterPro"/>
</dbReference>
<evidence type="ECO:0000313" key="5">
    <source>
        <dbReference type="Proteomes" id="UP000308054"/>
    </source>
</evidence>
<keyword evidence="5" id="KW-1185">Reference proteome</keyword>
<organism evidence="4 5">
    <name type="scientific">Marinicauda algicola</name>
    <dbReference type="NCBI Taxonomy" id="2029849"/>
    <lineage>
        <taxon>Bacteria</taxon>
        <taxon>Pseudomonadati</taxon>
        <taxon>Pseudomonadota</taxon>
        <taxon>Alphaproteobacteria</taxon>
        <taxon>Maricaulales</taxon>
        <taxon>Maricaulaceae</taxon>
        <taxon>Marinicauda</taxon>
    </lineage>
</organism>